<evidence type="ECO:0000256" key="1">
    <source>
        <dbReference type="ARBA" id="ARBA00008857"/>
    </source>
</evidence>
<dbReference type="Pfam" id="PF00589">
    <property type="entry name" value="Phage_integrase"/>
    <property type="match status" value="1"/>
</dbReference>
<dbReference type="PROSITE" id="PS51898">
    <property type="entry name" value="TYR_RECOMBINASE"/>
    <property type="match status" value="1"/>
</dbReference>
<dbReference type="RefSeq" id="WP_355668686.1">
    <property type="nucleotide sequence ID" value="NZ_JBEXRX010000403.1"/>
</dbReference>
<dbReference type="InterPro" id="IPR002104">
    <property type="entry name" value="Integrase_catalytic"/>
</dbReference>
<dbReference type="EMBL" id="JBEXRX010000403">
    <property type="protein sequence ID" value="MEU0157235.1"/>
    <property type="molecule type" value="Genomic_DNA"/>
</dbReference>
<keyword evidence="2" id="KW-0229">DNA integration</keyword>
<evidence type="ECO:0000259" key="5">
    <source>
        <dbReference type="PROSITE" id="PS51898"/>
    </source>
</evidence>
<proteinExistence type="inferred from homology"/>
<feature type="domain" description="Tyr recombinase" evidence="5">
    <location>
        <begin position="183"/>
        <end position="317"/>
    </location>
</feature>
<dbReference type="InterPro" id="IPR050808">
    <property type="entry name" value="Phage_Integrase"/>
</dbReference>
<dbReference type="PANTHER" id="PTHR30629:SF2">
    <property type="entry name" value="PROPHAGE INTEGRASE INTS-RELATED"/>
    <property type="match status" value="1"/>
</dbReference>
<keyword evidence="7" id="KW-1185">Reference proteome</keyword>
<reference evidence="6 7" key="1">
    <citation type="submission" date="2024-06" db="EMBL/GenBank/DDBJ databases">
        <title>The Natural Products Discovery Center: Release of the First 8490 Sequenced Strains for Exploring Actinobacteria Biosynthetic Diversity.</title>
        <authorList>
            <person name="Kalkreuter E."/>
            <person name="Kautsar S.A."/>
            <person name="Yang D."/>
            <person name="Bader C.D."/>
            <person name="Teijaro C.N."/>
            <person name="Fluegel L."/>
            <person name="Davis C.M."/>
            <person name="Simpson J.R."/>
            <person name="Lauterbach L."/>
            <person name="Steele A.D."/>
            <person name="Gui C."/>
            <person name="Meng S."/>
            <person name="Li G."/>
            <person name="Viehrig K."/>
            <person name="Ye F."/>
            <person name="Su P."/>
            <person name="Kiefer A.F."/>
            <person name="Nichols A."/>
            <person name="Cepeda A.J."/>
            <person name="Yan W."/>
            <person name="Fan B."/>
            <person name="Jiang Y."/>
            <person name="Adhikari A."/>
            <person name="Zheng C.-J."/>
            <person name="Schuster L."/>
            <person name="Cowan T.M."/>
            <person name="Smanski M.J."/>
            <person name="Chevrette M.G."/>
            <person name="De Carvalho L.P.S."/>
            <person name="Shen B."/>
        </authorList>
    </citation>
    <scope>NUCLEOTIDE SEQUENCE [LARGE SCALE GENOMIC DNA]</scope>
    <source>
        <strain evidence="6 7">NPDC006286</strain>
    </source>
</reference>
<gene>
    <name evidence="6" type="ORF">ABZ071_36445</name>
</gene>
<dbReference type="Gene3D" id="1.10.150.130">
    <property type="match status" value="1"/>
</dbReference>
<dbReference type="InterPro" id="IPR010998">
    <property type="entry name" value="Integrase_recombinase_N"/>
</dbReference>
<comment type="caution">
    <text evidence="6">The sequence shown here is derived from an EMBL/GenBank/DDBJ whole genome shotgun (WGS) entry which is preliminary data.</text>
</comment>
<keyword evidence="4" id="KW-0233">DNA recombination</keyword>
<dbReference type="Gene3D" id="1.10.443.10">
    <property type="entry name" value="Intergrase catalytic core"/>
    <property type="match status" value="1"/>
</dbReference>
<dbReference type="InterPro" id="IPR013762">
    <property type="entry name" value="Integrase-like_cat_sf"/>
</dbReference>
<dbReference type="InterPro" id="IPR011010">
    <property type="entry name" value="DNA_brk_join_enz"/>
</dbReference>
<dbReference type="SUPFAM" id="SSF56349">
    <property type="entry name" value="DNA breaking-rejoining enzymes"/>
    <property type="match status" value="1"/>
</dbReference>
<sequence>MKVYAGVDPISGKRHYLTETIPPGRTAAKEAEKARTRLLAQVDERRNPRTRANVDQLLDRWLEVVEIDATTRMGYVSKLSKHVRPVLGKLPVGRLDPETLESFYATLRRCRDRCNGKAYLQHRVEGEHNYTAKCRPHVCKPLSASTVRQIHWILSGALNRAVRWRWIAVNPAAQAVKPAPPHPDPQPPRPADAARILNEAWRDPDWGALIWLAMTTGARRGELCALRWHHVDLAAGVLTLRRSAYLDENGELQEKDTKTHQQRRVALDPETIEVLRELQARYLARIAELDLPAEDDAYVFSPEADNSRSSPWKWCNG</sequence>
<keyword evidence="3" id="KW-0238">DNA-binding</keyword>
<dbReference type="Proteomes" id="UP001550348">
    <property type="component" value="Unassembled WGS sequence"/>
</dbReference>
<accession>A0ABV2VWP5</accession>
<organism evidence="6 7">
    <name type="scientific">Micromonospora fulviviridis</name>
    <dbReference type="NCBI Taxonomy" id="47860"/>
    <lineage>
        <taxon>Bacteria</taxon>
        <taxon>Bacillati</taxon>
        <taxon>Actinomycetota</taxon>
        <taxon>Actinomycetes</taxon>
        <taxon>Micromonosporales</taxon>
        <taxon>Micromonosporaceae</taxon>
        <taxon>Micromonospora</taxon>
    </lineage>
</organism>
<evidence type="ECO:0000256" key="3">
    <source>
        <dbReference type="ARBA" id="ARBA00023125"/>
    </source>
</evidence>
<evidence type="ECO:0000313" key="7">
    <source>
        <dbReference type="Proteomes" id="UP001550348"/>
    </source>
</evidence>
<evidence type="ECO:0000256" key="2">
    <source>
        <dbReference type="ARBA" id="ARBA00022908"/>
    </source>
</evidence>
<dbReference type="PANTHER" id="PTHR30629">
    <property type="entry name" value="PROPHAGE INTEGRASE"/>
    <property type="match status" value="1"/>
</dbReference>
<evidence type="ECO:0000256" key="4">
    <source>
        <dbReference type="ARBA" id="ARBA00023172"/>
    </source>
</evidence>
<evidence type="ECO:0000313" key="6">
    <source>
        <dbReference type="EMBL" id="MEU0157235.1"/>
    </source>
</evidence>
<protein>
    <submittedName>
        <fullName evidence="6">Tyrosine-type recombinase/integrase</fullName>
    </submittedName>
</protein>
<comment type="similarity">
    <text evidence="1">Belongs to the 'phage' integrase family.</text>
</comment>
<name>A0ABV2VWP5_9ACTN</name>